<proteinExistence type="predicted"/>
<dbReference type="GeneID" id="90076620"/>
<dbReference type="EMBL" id="BTFZ01000020">
    <property type="protein sequence ID" value="GMM38632.1"/>
    <property type="molecule type" value="Genomic_DNA"/>
</dbReference>
<evidence type="ECO:0000313" key="2">
    <source>
        <dbReference type="EMBL" id="GMM38632.1"/>
    </source>
</evidence>
<keyword evidence="3" id="KW-1185">Reference proteome</keyword>
<dbReference type="RefSeq" id="XP_064855627.1">
    <property type="nucleotide sequence ID" value="XM_064999555.1"/>
</dbReference>
<feature type="compositionally biased region" description="Acidic residues" evidence="1">
    <location>
        <begin position="135"/>
        <end position="150"/>
    </location>
</feature>
<sequence length="427" mass="50020">MNPTVEASMSSELSTDVIADIISYDYQGNLTHNRNTVDELFAIGRVSKQVFNEFVNKFLATNKFNYRDVKIEYDDEIQVITYSFPSFFHLISTPILFTLFYKHPHNESEEGHKKNLKISKKISSRFKKRNHDAIHEEEEEDRGEEEDEEGNESKDDDEKIIVDKTNNLIVTYYQVNNFLPILLKSKNKVASLNKDLLIVPDGVILNPDSLTEPIFSIEITNMENLEKMRHKILHSYSRFKRPNSYRTILLLIFSYNLDITVEVWKKVPIPQNYETESVAKLVKGAVNIPKILNKKQEYQKISDAIREAKYLNLNPQKHKFTYYLQNKAYPISYDSCNYQTKIDEENGIPLHYFDIHFPISDPKEEEKYKSSMISLHYDEIRNLIGELIRNKVNMLKGDVDNLSIVENIRNRAKKNYFDLCDLDFPTA</sequence>
<evidence type="ECO:0000256" key="1">
    <source>
        <dbReference type="SAM" id="MobiDB-lite"/>
    </source>
</evidence>
<protein>
    <submittedName>
        <fullName evidence="2">Uncharacterized protein</fullName>
    </submittedName>
</protein>
<feature type="region of interest" description="Disordered" evidence="1">
    <location>
        <begin position="127"/>
        <end position="157"/>
    </location>
</feature>
<dbReference type="Proteomes" id="UP001360560">
    <property type="component" value="Unassembled WGS sequence"/>
</dbReference>
<dbReference type="AlphaFoldDB" id="A0AAV5QW23"/>
<comment type="caution">
    <text evidence="2">The sequence shown here is derived from an EMBL/GenBank/DDBJ whole genome shotgun (WGS) entry which is preliminary data.</text>
</comment>
<evidence type="ECO:0000313" key="3">
    <source>
        <dbReference type="Proteomes" id="UP001360560"/>
    </source>
</evidence>
<name>A0AAV5QW23_9ASCO</name>
<reference evidence="2 3" key="1">
    <citation type="journal article" date="2023" name="Elife">
        <title>Identification of key yeast species and microbe-microbe interactions impacting larval growth of Drosophila in the wild.</title>
        <authorList>
            <person name="Mure A."/>
            <person name="Sugiura Y."/>
            <person name="Maeda R."/>
            <person name="Honda K."/>
            <person name="Sakurai N."/>
            <person name="Takahashi Y."/>
            <person name="Watada M."/>
            <person name="Katoh T."/>
            <person name="Gotoh A."/>
            <person name="Gotoh Y."/>
            <person name="Taniguchi I."/>
            <person name="Nakamura K."/>
            <person name="Hayashi T."/>
            <person name="Katayama T."/>
            <person name="Uemura T."/>
            <person name="Hattori Y."/>
        </authorList>
    </citation>
    <scope>NUCLEOTIDE SEQUENCE [LARGE SCALE GENOMIC DNA]</scope>
    <source>
        <strain evidence="2 3">SC-9</strain>
    </source>
</reference>
<organism evidence="2 3">
    <name type="scientific">Saccharomycopsis crataegensis</name>
    <dbReference type="NCBI Taxonomy" id="43959"/>
    <lineage>
        <taxon>Eukaryota</taxon>
        <taxon>Fungi</taxon>
        <taxon>Dikarya</taxon>
        <taxon>Ascomycota</taxon>
        <taxon>Saccharomycotina</taxon>
        <taxon>Saccharomycetes</taxon>
        <taxon>Saccharomycopsidaceae</taxon>
        <taxon>Saccharomycopsis</taxon>
    </lineage>
</organism>
<accession>A0AAV5QW23</accession>
<gene>
    <name evidence="2" type="ORF">DASC09_059710</name>
</gene>